<gene>
    <name evidence="2" type="ORF">SSLN_LOCUS11865</name>
</gene>
<feature type="region of interest" description="Disordered" evidence="1">
    <location>
        <begin position="36"/>
        <end position="65"/>
    </location>
</feature>
<dbReference type="Proteomes" id="UP000275846">
    <property type="component" value="Unassembled WGS sequence"/>
</dbReference>
<evidence type="ECO:0000313" key="2">
    <source>
        <dbReference type="EMBL" id="VDL98250.1"/>
    </source>
</evidence>
<name>A0A183T5W7_SCHSO</name>
<protein>
    <submittedName>
        <fullName evidence="4">Lipoprotein</fullName>
    </submittedName>
</protein>
<evidence type="ECO:0000256" key="1">
    <source>
        <dbReference type="SAM" id="MobiDB-lite"/>
    </source>
</evidence>
<keyword evidence="3" id="KW-1185">Reference proteome</keyword>
<dbReference type="AlphaFoldDB" id="A0A183T5W7"/>
<organism evidence="4">
    <name type="scientific">Schistocephalus solidus</name>
    <name type="common">Tapeworm</name>
    <dbReference type="NCBI Taxonomy" id="70667"/>
    <lineage>
        <taxon>Eukaryota</taxon>
        <taxon>Metazoa</taxon>
        <taxon>Spiralia</taxon>
        <taxon>Lophotrochozoa</taxon>
        <taxon>Platyhelminthes</taxon>
        <taxon>Cestoda</taxon>
        <taxon>Eucestoda</taxon>
        <taxon>Diphyllobothriidea</taxon>
        <taxon>Diphyllobothriidae</taxon>
        <taxon>Schistocephalus</taxon>
    </lineage>
</organism>
<accession>A0A183T5W7</accession>
<sequence length="98" mass="11205">MQQQFGEVAPNIKLEISPWDEAKILARGDNRVGASWLNWGRSDPGAVDKRSNPTPIFSAENSPSQIKYSRDERVVEHCAHRDYQSNKWLSNNDVTKQH</sequence>
<dbReference type="EMBL" id="UYSU01036858">
    <property type="protein sequence ID" value="VDL98250.1"/>
    <property type="molecule type" value="Genomic_DNA"/>
</dbReference>
<evidence type="ECO:0000313" key="3">
    <source>
        <dbReference type="Proteomes" id="UP000275846"/>
    </source>
</evidence>
<evidence type="ECO:0000313" key="4">
    <source>
        <dbReference type="WBParaSite" id="SSLN_0001231501-mRNA-1"/>
    </source>
</evidence>
<reference evidence="2 3" key="2">
    <citation type="submission" date="2018-11" db="EMBL/GenBank/DDBJ databases">
        <authorList>
            <consortium name="Pathogen Informatics"/>
        </authorList>
    </citation>
    <scope>NUCLEOTIDE SEQUENCE [LARGE SCALE GENOMIC DNA]</scope>
    <source>
        <strain evidence="2 3">NST_G2</strain>
    </source>
</reference>
<feature type="compositionally biased region" description="Polar residues" evidence="1">
    <location>
        <begin position="52"/>
        <end position="65"/>
    </location>
</feature>
<dbReference type="WBParaSite" id="SSLN_0001231501-mRNA-1">
    <property type="protein sequence ID" value="SSLN_0001231501-mRNA-1"/>
    <property type="gene ID" value="SSLN_0001231501"/>
</dbReference>
<reference evidence="4" key="1">
    <citation type="submission" date="2016-06" db="UniProtKB">
        <authorList>
            <consortium name="WormBaseParasite"/>
        </authorList>
    </citation>
    <scope>IDENTIFICATION</scope>
</reference>
<proteinExistence type="predicted"/>